<evidence type="ECO:0000313" key="2">
    <source>
        <dbReference type="EMBL" id="KAK4521764.1"/>
    </source>
</evidence>
<gene>
    <name evidence="2" type="primary">RPB10</name>
    <name evidence="2" type="ORF">ATC70_004299</name>
</gene>
<sequence>MYLQSPLDLLKNYNRFNQTAFQKATIVFFACLTIALKLILAIFTKLNSSVSIYHDLATTPLNQSVATSKYSWPSTMPVFDHFIPYLTSPNTTSLEDMTNAYIDFNLRQSNTRNSDGHWFTPNVTKRFEWDNHQVALSYGFLGSPAQENFTVFPFSRQGYSSTVASCNSKGSSNVMDITLDIYGNVVKAAGLYSTSCYPTYDSGIPILHRFNSQDSFQLPSLLDANDTIYRPPKPSGSVSASSSFGVSIFNHNTTHMTMGVKKTAHITFYNRRENATFPTDCSIDSRVNFTNNFKDLPYDAVLCELENVMLKYYNNNMMVNAQGEMVMLDFTLFQAFSVEGNLLEDKEHMVAYSTNSFLYGSPPGIDVSTNLSNDAIGSLLIELDPSDLNQETVDILSEVINAINTPTWWIVTVSTLVLLFLIPHASRFVVRRIPEYADNLRILLLLTIERSSVLEKARKIKNVGILLTDQSDETSDIALLSVNGYPITIADKLTSVETSLIEERTASTDEKLMHSS</sequence>
<evidence type="ECO:0000313" key="3">
    <source>
        <dbReference type="Proteomes" id="UP001304243"/>
    </source>
</evidence>
<dbReference type="EMBL" id="JASEJX010000001">
    <property type="protein sequence ID" value="KAK4521764.1"/>
    <property type="molecule type" value="Genomic_DNA"/>
</dbReference>
<evidence type="ECO:0000256" key="1">
    <source>
        <dbReference type="SAM" id="Phobius"/>
    </source>
</evidence>
<keyword evidence="2" id="KW-0240">DNA-directed RNA polymerase</keyword>
<dbReference type="GeneID" id="89947985"/>
<feature type="transmembrane region" description="Helical" evidence="1">
    <location>
        <begin position="21"/>
        <end position="43"/>
    </location>
</feature>
<name>A0AAN7HQU0_9FUNG</name>
<reference evidence="2 3" key="1">
    <citation type="submission" date="2022-11" db="EMBL/GenBank/DDBJ databases">
        <title>Mucor velutinosus strain NIH1002 WGS.</title>
        <authorList>
            <person name="Subramanian P."/>
            <person name="Mullikin J.C."/>
            <person name="Segre J.A."/>
            <person name="Zelazny A.M."/>
        </authorList>
    </citation>
    <scope>NUCLEOTIDE SEQUENCE [LARGE SCALE GENOMIC DNA]</scope>
    <source>
        <strain evidence="2 3">NIH1002</strain>
    </source>
</reference>
<comment type="caution">
    <text evidence="2">The sequence shown here is derived from an EMBL/GenBank/DDBJ whole genome shotgun (WGS) entry which is preliminary data.</text>
</comment>
<accession>A0AAN7HQU0</accession>
<keyword evidence="3" id="KW-1185">Reference proteome</keyword>
<dbReference type="Proteomes" id="UP001304243">
    <property type="component" value="Unassembled WGS sequence"/>
</dbReference>
<organism evidence="2 3">
    <name type="scientific">Mucor velutinosus</name>
    <dbReference type="NCBI Taxonomy" id="708070"/>
    <lineage>
        <taxon>Eukaryota</taxon>
        <taxon>Fungi</taxon>
        <taxon>Fungi incertae sedis</taxon>
        <taxon>Mucoromycota</taxon>
        <taxon>Mucoromycotina</taxon>
        <taxon>Mucoromycetes</taxon>
        <taxon>Mucorales</taxon>
        <taxon>Mucorineae</taxon>
        <taxon>Mucoraceae</taxon>
        <taxon>Mucor</taxon>
    </lineage>
</organism>
<keyword evidence="1" id="KW-1133">Transmembrane helix</keyword>
<dbReference type="GO" id="GO:0000428">
    <property type="term" value="C:DNA-directed RNA polymerase complex"/>
    <property type="evidence" value="ECO:0007669"/>
    <property type="project" value="UniProtKB-KW"/>
</dbReference>
<keyword evidence="1" id="KW-0472">Membrane</keyword>
<dbReference type="RefSeq" id="XP_064688430.1">
    <property type="nucleotide sequence ID" value="XM_064823605.1"/>
</dbReference>
<keyword evidence="1" id="KW-0812">Transmembrane</keyword>
<keyword evidence="2" id="KW-0804">Transcription</keyword>
<dbReference type="AlphaFoldDB" id="A0AAN7HQU0"/>
<protein>
    <submittedName>
        <fullName evidence="2">DNA-directed RNA polymerase II subunit L</fullName>
    </submittedName>
</protein>
<proteinExistence type="predicted"/>